<dbReference type="Pfam" id="PF00254">
    <property type="entry name" value="FKBP_C"/>
    <property type="match status" value="1"/>
</dbReference>
<evidence type="ECO:0000256" key="4">
    <source>
        <dbReference type="ARBA" id="ARBA00023110"/>
    </source>
</evidence>
<evidence type="ECO:0000256" key="5">
    <source>
        <dbReference type="ARBA" id="ARBA00023235"/>
    </source>
</evidence>
<feature type="domain" description="PPIase FKBP-type" evidence="8">
    <location>
        <begin position="256"/>
        <end position="340"/>
    </location>
</feature>
<dbReference type="Gene3D" id="3.10.50.40">
    <property type="match status" value="1"/>
</dbReference>
<dbReference type="AlphaFoldDB" id="A0AAW8NA78"/>
<evidence type="ECO:0000313" key="9">
    <source>
        <dbReference type="EMBL" id="MDR7163595.1"/>
    </source>
</evidence>
<comment type="caution">
    <text evidence="9">The sequence shown here is derived from an EMBL/GenBank/DDBJ whole genome shotgun (WGS) entry which is preliminary data.</text>
</comment>
<comment type="similarity">
    <text evidence="2">Belongs to the FKBP-type PPIase family.</text>
</comment>
<evidence type="ECO:0000256" key="2">
    <source>
        <dbReference type="ARBA" id="ARBA00006577"/>
    </source>
</evidence>
<name>A0AAW8NA78_PSEOX</name>
<evidence type="ECO:0000256" key="3">
    <source>
        <dbReference type="ARBA" id="ARBA00013194"/>
    </source>
</evidence>
<dbReference type="PANTHER" id="PTHR43811">
    <property type="entry name" value="FKBP-TYPE PEPTIDYL-PROLYL CIS-TRANS ISOMERASE FKPA"/>
    <property type="match status" value="1"/>
</dbReference>
<evidence type="ECO:0000259" key="8">
    <source>
        <dbReference type="PROSITE" id="PS50059"/>
    </source>
</evidence>
<dbReference type="InterPro" id="IPR001179">
    <property type="entry name" value="PPIase_FKBP_dom"/>
</dbReference>
<organism evidence="9 10">
    <name type="scientific">Pseudarthrobacter oxydans</name>
    <name type="common">Arthrobacter oxydans</name>
    <dbReference type="NCBI Taxonomy" id="1671"/>
    <lineage>
        <taxon>Bacteria</taxon>
        <taxon>Bacillati</taxon>
        <taxon>Actinomycetota</taxon>
        <taxon>Actinomycetes</taxon>
        <taxon>Micrococcales</taxon>
        <taxon>Micrococcaceae</taxon>
        <taxon>Pseudarthrobacter</taxon>
    </lineage>
</organism>
<sequence length="340" mass="34908">MPAVAMRNIASTLPRRKFSYVRRLLAILLPGLLLLTACGGSTAEPERTSVSAGETAKFDSLKLTDNGDKKAPGVEFTKPLEVAEPTIKVITEGSGEPVKANQVANISILALNGTDGSTLEDTFPGEPEPLELNDELKTSSEVIYNAFVGAKVGSSLALAVPGQQSAPAPSPSDGASPSPSAAAQPTQLLIIKVLSAEDVAPVLEKPEGETVTPPAGLPTVSEKDGVPEINVEGVAAPTALVSQDLIKGNGAAVKETDTLTVNYVGVTLEGGTKFDSSFDRGEPASFPLTGVIKGWTQGLAGKTVGSRVLLVIPKDLAYGDAGQGEAKGDLVFVVDILGAK</sequence>
<evidence type="ECO:0000313" key="10">
    <source>
        <dbReference type="Proteomes" id="UP001262032"/>
    </source>
</evidence>
<keyword evidence="5 6" id="KW-0413">Isomerase</keyword>
<dbReference type="EMBL" id="JAVDWN010000004">
    <property type="protein sequence ID" value="MDR7163595.1"/>
    <property type="molecule type" value="Genomic_DNA"/>
</dbReference>
<dbReference type="Proteomes" id="UP001262032">
    <property type="component" value="Unassembled WGS sequence"/>
</dbReference>
<feature type="region of interest" description="Disordered" evidence="7">
    <location>
        <begin position="161"/>
        <end position="182"/>
    </location>
</feature>
<dbReference type="EC" id="5.2.1.8" evidence="3 6"/>
<proteinExistence type="inferred from homology"/>
<keyword evidence="4 6" id="KW-0697">Rotamase</keyword>
<dbReference type="InterPro" id="IPR046357">
    <property type="entry name" value="PPIase_dom_sf"/>
</dbReference>
<accession>A0AAW8NA78</accession>
<gene>
    <name evidence="9" type="ORF">J2X12_001609</name>
</gene>
<evidence type="ECO:0000256" key="1">
    <source>
        <dbReference type="ARBA" id="ARBA00000971"/>
    </source>
</evidence>
<evidence type="ECO:0000256" key="6">
    <source>
        <dbReference type="PROSITE-ProRule" id="PRU00277"/>
    </source>
</evidence>
<reference evidence="9" key="1">
    <citation type="submission" date="2023-07" db="EMBL/GenBank/DDBJ databases">
        <title>Sorghum-associated microbial communities from plants grown in Nebraska, USA.</title>
        <authorList>
            <person name="Schachtman D."/>
        </authorList>
    </citation>
    <scope>NUCLEOTIDE SEQUENCE</scope>
    <source>
        <strain evidence="9">BE261</strain>
    </source>
</reference>
<dbReference type="GO" id="GO:0003755">
    <property type="term" value="F:peptidyl-prolyl cis-trans isomerase activity"/>
    <property type="evidence" value="ECO:0007669"/>
    <property type="project" value="UniProtKB-KW"/>
</dbReference>
<dbReference type="PROSITE" id="PS50059">
    <property type="entry name" value="FKBP_PPIASE"/>
    <property type="match status" value="1"/>
</dbReference>
<protein>
    <recommendedName>
        <fullName evidence="3 6">peptidylprolyl isomerase</fullName>
        <ecNumber evidence="3 6">5.2.1.8</ecNumber>
    </recommendedName>
</protein>
<dbReference type="SUPFAM" id="SSF54534">
    <property type="entry name" value="FKBP-like"/>
    <property type="match status" value="1"/>
</dbReference>
<dbReference type="PANTHER" id="PTHR43811:SF19">
    <property type="entry name" value="39 KDA FK506-BINDING NUCLEAR PROTEIN"/>
    <property type="match status" value="1"/>
</dbReference>
<comment type="catalytic activity">
    <reaction evidence="1 6">
        <text>[protein]-peptidylproline (omega=180) = [protein]-peptidylproline (omega=0)</text>
        <dbReference type="Rhea" id="RHEA:16237"/>
        <dbReference type="Rhea" id="RHEA-COMP:10747"/>
        <dbReference type="Rhea" id="RHEA-COMP:10748"/>
        <dbReference type="ChEBI" id="CHEBI:83833"/>
        <dbReference type="ChEBI" id="CHEBI:83834"/>
        <dbReference type="EC" id="5.2.1.8"/>
    </reaction>
</comment>
<evidence type="ECO:0000256" key="7">
    <source>
        <dbReference type="SAM" id="MobiDB-lite"/>
    </source>
</evidence>